<evidence type="ECO:0000313" key="3">
    <source>
        <dbReference type="Proteomes" id="UP000218785"/>
    </source>
</evidence>
<dbReference type="RefSeq" id="WP_096578387.1">
    <property type="nucleotide sequence ID" value="NZ_CAWNJS010000001.1"/>
</dbReference>
<evidence type="ECO:0000256" key="1">
    <source>
        <dbReference type="SAM" id="MobiDB-lite"/>
    </source>
</evidence>
<evidence type="ECO:0000313" key="2">
    <source>
        <dbReference type="EMBL" id="BAY99900.1"/>
    </source>
</evidence>
<feature type="region of interest" description="Disordered" evidence="1">
    <location>
        <begin position="53"/>
        <end position="73"/>
    </location>
</feature>
<protein>
    <recommendedName>
        <fullName evidence="4">DUF2997 domain-containing protein</fullName>
    </recommendedName>
</protein>
<dbReference type="KEGG" id="ttq:NIES37_38830"/>
<proteinExistence type="predicted"/>
<dbReference type="AlphaFoldDB" id="A0A1Z4N2I0"/>
<dbReference type="InterPro" id="IPR021375">
    <property type="entry name" value="DUF2997"/>
</dbReference>
<dbReference type="Proteomes" id="UP000218785">
    <property type="component" value="Chromosome"/>
</dbReference>
<dbReference type="EMBL" id="AP018248">
    <property type="protein sequence ID" value="BAY99900.1"/>
    <property type="molecule type" value="Genomic_DNA"/>
</dbReference>
<reference evidence="2 3" key="1">
    <citation type="submission" date="2017-06" db="EMBL/GenBank/DDBJ databases">
        <title>Genome sequencing of cyanobaciteial culture collection at National Institute for Environmental Studies (NIES).</title>
        <authorList>
            <person name="Hirose Y."/>
            <person name="Shimura Y."/>
            <person name="Fujisawa T."/>
            <person name="Nakamura Y."/>
            <person name="Kawachi M."/>
        </authorList>
    </citation>
    <scope>NUCLEOTIDE SEQUENCE [LARGE SCALE GENOMIC DNA]</scope>
    <source>
        <strain evidence="2 3">NIES-37</strain>
    </source>
</reference>
<sequence length="73" mass="8064">MERAILIHFNSVTGEVKVEAQGFEGLACLEATQPIEEALGVVEGDAYGGKLRSFKPEAQQQRITSNHQTQLRH</sequence>
<name>A0A1Z4N2I0_9CYAN</name>
<evidence type="ECO:0008006" key="4">
    <source>
        <dbReference type="Google" id="ProtNLM"/>
    </source>
</evidence>
<organism evidence="2 3">
    <name type="scientific">Tolypothrix tenuis PCC 7101</name>
    <dbReference type="NCBI Taxonomy" id="231146"/>
    <lineage>
        <taxon>Bacteria</taxon>
        <taxon>Bacillati</taxon>
        <taxon>Cyanobacteriota</taxon>
        <taxon>Cyanophyceae</taxon>
        <taxon>Nostocales</taxon>
        <taxon>Tolypothrichaceae</taxon>
        <taxon>Tolypothrix</taxon>
    </lineage>
</organism>
<accession>A0A1Z4N2I0</accession>
<feature type="compositionally biased region" description="Polar residues" evidence="1">
    <location>
        <begin position="58"/>
        <end position="73"/>
    </location>
</feature>
<dbReference type="Pfam" id="PF11211">
    <property type="entry name" value="DUF2997"/>
    <property type="match status" value="1"/>
</dbReference>
<gene>
    <name evidence="2" type="ORF">NIES37_38830</name>
</gene>
<keyword evidence="3" id="KW-1185">Reference proteome</keyword>